<dbReference type="Proteomes" id="UP001595555">
    <property type="component" value="Unassembled WGS sequence"/>
</dbReference>
<keyword evidence="1" id="KW-1133">Transmembrane helix</keyword>
<gene>
    <name evidence="2" type="ORF">ACFODX_06530</name>
</gene>
<name>A0ABV7FEJ1_9GAMM</name>
<dbReference type="EMBL" id="JBHRTF010000003">
    <property type="protein sequence ID" value="MFC3115206.1"/>
    <property type="molecule type" value="Genomic_DNA"/>
</dbReference>
<proteinExistence type="predicted"/>
<organism evidence="2 3">
    <name type="scientific">Cellvibrio fontiphilus</name>
    <dbReference type="NCBI Taxonomy" id="1815559"/>
    <lineage>
        <taxon>Bacteria</taxon>
        <taxon>Pseudomonadati</taxon>
        <taxon>Pseudomonadota</taxon>
        <taxon>Gammaproteobacteria</taxon>
        <taxon>Cellvibrionales</taxon>
        <taxon>Cellvibrionaceae</taxon>
        <taxon>Cellvibrio</taxon>
    </lineage>
</organism>
<protein>
    <recommendedName>
        <fullName evidence="4">DUF2975 domain-containing protein</fullName>
    </recommendedName>
</protein>
<keyword evidence="1" id="KW-0472">Membrane</keyword>
<keyword evidence="3" id="KW-1185">Reference proteome</keyword>
<sequence length="179" mass="20346">MNIQQHERIVRIKKLSRGLYLALTGTEYLLWLVWPLALAWLWLGTKGTITLLEHSMDAASLGFLQRCLIVAVISVLLLLLIKVARHLRQLMLHFAEGDIFNRQAIGHARKALHHALGIYGIYLLSSLTMALYIFITHQSFDFSLNGNFILGLIIFGSMYILLWALEIGCDLNEESELTI</sequence>
<dbReference type="RefSeq" id="WP_378117294.1">
    <property type="nucleotide sequence ID" value="NZ_JBHRTF010000003.1"/>
</dbReference>
<feature type="transmembrane region" description="Helical" evidence="1">
    <location>
        <begin position="20"/>
        <end position="43"/>
    </location>
</feature>
<feature type="transmembrane region" description="Helical" evidence="1">
    <location>
        <begin position="147"/>
        <end position="165"/>
    </location>
</feature>
<feature type="transmembrane region" description="Helical" evidence="1">
    <location>
        <begin position="116"/>
        <end position="135"/>
    </location>
</feature>
<feature type="transmembrane region" description="Helical" evidence="1">
    <location>
        <begin position="63"/>
        <end position="81"/>
    </location>
</feature>
<comment type="caution">
    <text evidence="2">The sequence shown here is derived from an EMBL/GenBank/DDBJ whole genome shotgun (WGS) entry which is preliminary data.</text>
</comment>
<evidence type="ECO:0000256" key="1">
    <source>
        <dbReference type="SAM" id="Phobius"/>
    </source>
</evidence>
<evidence type="ECO:0008006" key="4">
    <source>
        <dbReference type="Google" id="ProtNLM"/>
    </source>
</evidence>
<evidence type="ECO:0000313" key="2">
    <source>
        <dbReference type="EMBL" id="MFC3115206.1"/>
    </source>
</evidence>
<reference evidence="3" key="1">
    <citation type="journal article" date="2019" name="Int. J. Syst. Evol. Microbiol.">
        <title>The Global Catalogue of Microorganisms (GCM) 10K type strain sequencing project: providing services to taxonomists for standard genome sequencing and annotation.</title>
        <authorList>
            <consortium name="The Broad Institute Genomics Platform"/>
            <consortium name="The Broad Institute Genome Sequencing Center for Infectious Disease"/>
            <person name="Wu L."/>
            <person name="Ma J."/>
        </authorList>
    </citation>
    <scope>NUCLEOTIDE SEQUENCE [LARGE SCALE GENOMIC DNA]</scope>
    <source>
        <strain evidence="3">KCTC 52237</strain>
    </source>
</reference>
<accession>A0ABV7FEJ1</accession>
<keyword evidence="1" id="KW-0812">Transmembrane</keyword>
<evidence type="ECO:0000313" key="3">
    <source>
        <dbReference type="Proteomes" id="UP001595555"/>
    </source>
</evidence>